<dbReference type="CDD" id="cd06163">
    <property type="entry name" value="S2P-M50_PDZ_RseP-like"/>
    <property type="match status" value="1"/>
</dbReference>
<feature type="transmembrane region" description="Helical" evidence="11">
    <location>
        <begin position="184"/>
        <end position="203"/>
    </location>
</feature>
<evidence type="ECO:0000256" key="7">
    <source>
        <dbReference type="ARBA" id="ARBA00022833"/>
    </source>
</evidence>
<dbReference type="GO" id="GO:0006508">
    <property type="term" value="P:proteolysis"/>
    <property type="evidence" value="ECO:0007669"/>
    <property type="project" value="UniProtKB-KW"/>
</dbReference>
<accession>A0A0D4CL71</accession>
<keyword evidence="10 11" id="KW-0472">Membrane</keyword>
<sequence>MILTIITFIIVFGLLVLVHEYGHYYFAKRAGILVREFSIGMGPKIWWHRKNGTTYTIRILPLGGYVRLAGADEEDEESLRPGTPVAIQLNDQQKVTSINTSDKNTLFQGIPLQLIDHDLNEGLWIKGYVNGDESTVKTYAVDHDATIIENDGTVVQIAPKDVQFRSASLGNRMLTNFAGPFNNFLLSLLVFIILGFTLSGIPTNSNRLSAVRSDSVAAKAGLQTGDRITEINGKKTKNWTALATEISGNPGKKLTVEYQRDGHQHTTTMTPKKVKQGNETVGQVGIVEEQKTDAKSRIMFGWQRFVQAGTLIFSVLGHMFTHGFSLNDLGGPVAIYAGTSQATALGINGVLNFLALLSINLGIVNLLPIPALDGGKLLLNIIEAVIRRPIPEKAEGIVTIIGFAFLMLLMILVTWNDIQRYFIH</sequence>
<evidence type="ECO:0000256" key="5">
    <source>
        <dbReference type="ARBA" id="ARBA00022692"/>
    </source>
</evidence>
<keyword evidence="6 11" id="KW-0378">Hydrolase</keyword>
<feature type="domain" description="PDZ" evidence="12">
    <location>
        <begin position="194"/>
        <end position="240"/>
    </location>
</feature>
<comment type="similarity">
    <text evidence="3 11">Belongs to the peptidase M50B family.</text>
</comment>
<dbReference type="Gene3D" id="2.30.42.10">
    <property type="match status" value="1"/>
</dbReference>
<evidence type="ECO:0000313" key="13">
    <source>
        <dbReference type="EMBL" id="AJT50809.1"/>
    </source>
</evidence>
<dbReference type="GO" id="GO:0016020">
    <property type="term" value="C:membrane"/>
    <property type="evidence" value="ECO:0007669"/>
    <property type="project" value="UniProtKB-SubCell"/>
</dbReference>
<dbReference type="AlphaFoldDB" id="A0A0D4CL71"/>
<dbReference type="EMBL" id="CP011013">
    <property type="protein sequence ID" value="AJT50809.1"/>
    <property type="molecule type" value="Genomic_DNA"/>
</dbReference>
<keyword evidence="8 11" id="KW-1133">Transmembrane helix</keyword>
<dbReference type="PROSITE" id="PS50106">
    <property type="entry name" value="PDZ"/>
    <property type="match status" value="1"/>
</dbReference>
<evidence type="ECO:0000256" key="1">
    <source>
        <dbReference type="ARBA" id="ARBA00001947"/>
    </source>
</evidence>
<evidence type="ECO:0000256" key="3">
    <source>
        <dbReference type="ARBA" id="ARBA00007931"/>
    </source>
</evidence>
<dbReference type="GO" id="GO:0004222">
    <property type="term" value="F:metalloendopeptidase activity"/>
    <property type="evidence" value="ECO:0007669"/>
    <property type="project" value="InterPro"/>
</dbReference>
<evidence type="ECO:0000256" key="9">
    <source>
        <dbReference type="ARBA" id="ARBA00023049"/>
    </source>
</evidence>
<dbReference type="EC" id="3.4.24.-" evidence="11"/>
<name>A0A0D4CL71_LIMMU</name>
<dbReference type="Pfam" id="PF17820">
    <property type="entry name" value="PDZ_6"/>
    <property type="match status" value="1"/>
</dbReference>
<keyword evidence="5 11" id="KW-0812">Transmembrane</keyword>
<dbReference type="InterPro" id="IPR008915">
    <property type="entry name" value="Peptidase_M50"/>
</dbReference>
<dbReference type="InterPro" id="IPR036034">
    <property type="entry name" value="PDZ_sf"/>
</dbReference>
<protein>
    <recommendedName>
        <fullName evidence="11">Zinc metalloprotease</fullName>
        <ecNumber evidence="11">3.4.24.-</ecNumber>
    </recommendedName>
</protein>
<evidence type="ECO:0000256" key="8">
    <source>
        <dbReference type="ARBA" id="ARBA00022989"/>
    </source>
</evidence>
<evidence type="ECO:0000256" key="11">
    <source>
        <dbReference type="RuleBase" id="RU362031"/>
    </source>
</evidence>
<comment type="subcellular location">
    <subcellularLocation>
        <location evidence="2">Membrane</location>
        <topology evidence="2">Multi-pass membrane protein</topology>
    </subcellularLocation>
</comment>
<evidence type="ECO:0000256" key="10">
    <source>
        <dbReference type="ARBA" id="ARBA00023136"/>
    </source>
</evidence>
<dbReference type="CDD" id="cd23081">
    <property type="entry name" value="cpPDZ_EcRseP-like"/>
    <property type="match status" value="1"/>
</dbReference>
<dbReference type="Pfam" id="PF02163">
    <property type="entry name" value="Peptidase_M50"/>
    <property type="match status" value="1"/>
</dbReference>
<dbReference type="SUPFAM" id="SSF50156">
    <property type="entry name" value="PDZ domain-like"/>
    <property type="match status" value="1"/>
</dbReference>
<dbReference type="HOGENOM" id="CLU_025778_1_0_9"/>
<dbReference type="InterPro" id="IPR041489">
    <property type="entry name" value="PDZ_6"/>
</dbReference>
<dbReference type="Proteomes" id="UP000003645">
    <property type="component" value="Chromosome"/>
</dbReference>
<dbReference type="PANTHER" id="PTHR42837">
    <property type="entry name" value="REGULATOR OF SIGMA-E PROTEASE RSEP"/>
    <property type="match status" value="1"/>
</dbReference>
<feature type="transmembrane region" description="Helical" evidence="11">
    <location>
        <begin position="305"/>
        <end position="325"/>
    </location>
</feature>
<keyword evidence="4 13" id="KW-0645">Protease</keyword>
<keyword evidence="11" id="KW-0479">Metal-binding</keyword>
<feature type="transmembrane region" description="Helical" evidence="11">
    <location>
        <begin position="345"/>
        <end position="367"/>
    </location>
</feature>
<feature type="transmembrane region" description="Helical" evidence="11">
    <location>
        <begin position="396"/>
        <end position="415"/>
    </location>
</feature>
<dbReference type="InterPro" id="IPR004387">
    <property type="entry name" value="Pept_M50_Zn"/>
</dbReference>
<gene>
    <name evidence="13" type="ORF">LBLM1_07210</name>
</gene>
<keyword evidence="7 11" id="KW-0862">Zinc</keyword>
<dbReference type="PANTHER" id="PTHR42837:SF2">
    <property type="entry name" value="MEMBRANE METALLOPROTEASE ARASP2, CHLOROPLASTIC-RELATED"/>
    <property type="match status" value="1"/>
</dbReference>
<dbReference type="InterPro" id="IPR001478">
    <property type="entry name" value="PDZ"/>
</dbReference>
<evidence type="ECO:0000256" key="6">
    <source>
        <dbReference type="ARBA" id="ARBA00022801"/>
    </source>
</evidence>
<evidence type="ECO:0000256" key="2">
    <source>
        <dbReference type="ARBA" id="ARBA00004141"/>
    </source>
</evidence>
<keyword evidence="9 11" id="KW-0482">Metalloprotease</keyword>
<comment type="cofactor">
    <cofactor evidence="1 11">
        <name>Zn(2+)</name>
        <dbReference type="ChEBI" id="CHEBI:29105"/>
    </cofactor>
</comment>
<dbReference type="RefSeq" id="WP_045025447.1">
    <property type="nucleotide sequence ID" value="NZ_CP011013.1"/>
</dbReference>
<proteinExistence type="inferred from homology"/>
<dbReference type="KEGG" id="lmu:LBLM1_07210"/>
<dbReference type="OrthoDB" id="9782003at2"/>
<dbReference type="NCBIfam" id="TIGR00054">
    <property type="entry name" value="RIP metalloprotease RseP"/>
    <property type="match status" value="1"/>
</dbReference>
<dbReference type="SMART" id="SM00228">
    <property type="entry name" value="PDZ"/>
    <property type="match status" value="1"/>
</dbReference>
<evidence type="ECO:0000256" key="4">
    <source>
        <dbReference type="ARBA" id="ARBA00022670"/>
    </source>
</evidence>
<dbReference type="STRING" id="1130798.LBLM1_07210"/>
<dbReference type="GO" id="GO:0046872">
    <property type="term" value="F:metal ion binding"/>
    <property type="evidence" value="ECO:0007669"/>
    <property type="project" value="UniProtKB-KW"/>
</dbReference>
<keyword evidence="14" id="KW-1185">Reference proteome</keyword>
<evidence type="ECO:0000313" key="14">
    <source>
        <dbReference type="Proteomes" id="UP000003645"/>
    </source>
</evidence>
<organism evidence="13 14">
    <name type="scientific">Limosilactobacillus mucosae LM1</name>
    <dbReference type="NCBI Taxonomy" id="1130798"/>
    <lineage>
        <taxon>Bacteria</taxon>
        <taxon>Bacillati</taxon>
        <taxon>Bacillota</taxon>
        <taxon>Bacilli</taxon>
        <taxon>Lactobacillales</taxon>
        <taxon>Lactobacillaceae</taxon>
        <taxon>Limosilactobacillus</taxon>
    </lineage>
</organism>
<evidence type="ECO:0000259" key="12">
    <source>
        <dbReference type="PROSITE" id="PS50106"/>
    </source>
</evidence>
<reference evidence="13 14" key="1">
    <citation type="journal article" date="2012" name="J. Bacteriol.">
        <title>Genome sequence of Lactobacillus mucosae LM1, isolated from piglet feces.</title>
        <authorList>
            <person name="Lee J.H."/>
            <person name="Valeriano V.D."/>
            <person name="Shin Y.R."/>
            <person name="Chae J.P."/>
            <person name="Kim G.B."/>
            <person name="Ham J.S."/>
            <person name="Chun J."/>
            <person name="Kang D.K."/>
        </authorList>
    </citation>
    <scope>NUCLEOTIDE SEQUENCE [LARGE SCALE GENOMIC DNA]</scope>
    <source>
        <strain evidence="13 14">LM1</strain>
    </source>
</reference>